<dbReference type="PRINTS" id="PR02008">
    <property type="entry name" value="RCMTFAMILY"/>
</dbReference>
<sequence>MQRQLSNFHDGFMQPPALATQLLKTAEIVRQVTGGQSLDKALDSVDSALRPGVQALSFYTLRHLGLSQALLVALTQKAPPPAVQALLWVVLALCASEESEGSQTATRSGEPYYKPYVLGSQAVQAAKSLPKTRAFAPLVNGVVRRFLRERDILLAQVRQHSESARWAFQPWWIARVRSDWPDVWQAILRTAQQPSPMTLRVNAQWGTAQQAVKLLQEKGIEAHVAGPYAVELQTPMPVESIPGFAQGHFSVQAAAAQLAGPLLLQQEWVRRVARLGTPLRVLDACAAPGGKTAHMLEMMPEGSIDVVALDVDAQRLQKVEETLTRIHRSAELRAADAASADAFGADEMFDAILLDAPCTASGIVRRHPDIRWLRRESDVAELSAQQQRLLQTLWPRLASGGRLLYCTCSLFKAEGEENAQNFVLGHNDASRLPAPGHILPLAATDQLQMACDLKNGEQGALTATDGFYYALFEK</sequence>
<gene>
    <name evidence="8" type="primary">rsmB</name>
    <name evidence="8" type="ORF">CUZ56_01977</name>
</gene>
<organism evidence="8 9">
    <name type="scientific">Saezia sanguinis</name>
    <dbReference type="NCBI Taxonomy" id="1965230"/>
    <lineage>
        <taxon>Bacteria</taxon>
        <taxon>Pseudomonadati</taxon>
        <taxon>Pseudomonadota</taxon>
        <taxon>Betaproteobacteria</taxon>
        <taxon>Burkholderiales</taxon>
        <taxon>Saeziaceae</taxon>
        <taxon>Saezia</taxon>
    </lineage>
</organism>
<dbReference type="GO" id="GO:0003723">
    <property type="term" value="F:RNA binding"/>
    <property type="evidence" value="ECO:0007669"/>
    <property type="project" value="UniProtKB-UniRule"/>
</dbReference>
<comment type="caution">
    <text evidence="8">The sequence shown here is derived from an EMBL/GenBank/DDBJ whole genome shotgun (WGS) entry which is preliminary data.</text>
</comment>
<dbReference type="PROSITE" id="PS01153">
    <property type="entry name" value="NOL1_NOP2_SUN"/>
    <property type="match status" value="1"/>
</dbReference>
<evidence type="ECO:0000256" key="3">
    <source>
        <dbReference type="ARBA" id="ARBA00022679"/>
    </source>
</evidence>
<feature type="active site" description="Nucleophile" evidence="6">
    <location>
        <position position="408"/>
    </location>
</feature>
<keyword evidence="5 6" id="KW-0694">RNA-binding</keyword>
<feature type="binding site" evidence="6">
    <location>
        <position position="355"/>
    </location>
    <ligand>
        <name>S-adenosyl-L-methionine</name>
        <dbReference type="ChEBI" id="CHEBI:59789"/>
    </ligand>
</feature>
<evidence type="ECO:0000313" key="9">
    <source>
        <dbReference type="Proteomes" id="UP000286947"/>
    </source>
</evidence>
<evidence type="ECO:0000256" key="4">
    <source>
        <dbReference type="ARBA" id="ARBA00022691"/>
    </source>
</evidence>
<keyword evidence="3 6" id="KW-0808">Transferase</keyword>
<keyword evidence="4 6" id="KW-0949">S-adenosyl-L-methionine</keyword>
<evidence type="ECO:0000313" key="8">
    <source>
        <dbReference type="EMBL" id="RUS66253.1"/>
    </source>
</evidence>
<dbReference type="PROSITE" id="PS51686">
    <property type="entry name" value="SAM_MT_RSMB_NOP"/>
    <property type="match status" value="1"/>
</dbReference>
<dbReference type="CDD" id="cd02440">
    <property type="entry name" value="AdoMet_MTases"/>
    <property type="match status" value="1"/>
</dbReference>
<dbReference type="Gene3D" id="3.30.70.1170">
    <property type="entry name" value="Sun protein, domain 3"/>
    <property type="match status" value="1"/>
</dbReference>
<feature type="binding site" evidence="6">
    <location>
        <begin position="285"/>
        <end position="291"/>
    </location>
    <ligand>
        <name>S-adenosyl-L-methionine</name>
        <dbReference type="ChEBI" id="CHEBI:59789"/>
    </ligand>
</feature>
<evidence type="ECO:0000256" key="2">
    <source>
        <dbReference type="ARBA" id="ARBA00022603"/>
    </source>
</evidence>
<evidence type="ECO:0000256" key="1">
    <source>
        <dbReference type="ARBA" id="ARBA00007494"/>
    </source>
</evidence>
<proteinExistence type="inferred from homology"/>
<dbReference type="InterPro" id="IPR018314">
    <property type="entry name" value="RsmB/NOL1/NOP2-like_CS"/>
</dbReference>
<dbReference type="GO" id="GO:0001510">
    <property type="term" value="P:RNA methylation"/>
    <property type="evidence" value="ECO:0007669"/>
    <property type="project" value="InterPro"/>
</dbReference>
<dbReference type="Gene3D" id="1.10.940.10">
    <property type="entry name" value="NusB-like"/>
    <property type="match status" value="1"/>
</dbReference>
<accession>A0A433SBZ4</accession>
<dbReference type="InterPro" id="IPR001678">
    <property type="entry name" value="MeTrfase_RsmB-F_NOP2_dom"/>
</dbReference>
<feature type="binding site" evidence="6">
    <location>
        <position position="336"/>
    </location>
    <ligand>
        <name>S-adenosyl-L-methionine</name>
        <dbReference type="ChEBI" id="CHEBI:59789"/>
    </ligand>
</feature>
<reference evidence="8 9" key="1">
    <citation type="submission" date="2018-01" db="EMBL/GenBank/DDBJ databases">
        <title>Saezia sanguinis gen. nov., sp. nov., in the order Burkholderiales isolated from human blood.</title>
        <authorList>
            <person name="Medina-Pascual M.J."/>
            <person name="Valdezate S."/>
            <person name="Monzon S."/>
            <person name="Cuesta I."/>
            <person name="Carrasco G."/>
            <person name="Villalon P."/>
            <person name="Saez-Nieto J.A."/>
        </authorList>
    </citation>
    <scope>NUCLEOTIDE SEQUENCE [LARGE SCALE GENOMIC DNA]</scope>
    <source>
        <strain evidence="8 9">CNM695-12</strain>
    </source>
</reference>
<feature type="binding site" evidence="6">
    <location>
        <position position="310"/>
    </location>
    <ligand>
        <name>S-adenosyl-L-methionine</name>
        <dbReference type="ChEBI" id="CHEBI:59789"/>
    </ligand>
</feature>
<keyword evidence="2 6" id="KW-0489">Methyltransferase</keyword>
<dbReference type="InterPro" id="IPR023267">
    <property type="entry name" value="RCMT"/>
</dbReference>
<evidence type="ECO:0000256" key="5">
    <source>
        <dbReference type="ARBA" id="ARBA00022884"/>
    </source>
</evidence>
<name>A0A433SBZ4_9BURK</name>
<dbReference type="Gene3D" id="3.40.50.150">
    <property type="entry name" value="Vaccinia Virus protein VP39"/>
    <property type="match status" value="1"/>
</dbReference>
<dbReference type="InterPro" id="IPR049560">
    <property type="entry name" value="MeTrfase_RsmB-F_NOP2_cat"/>
</dbReference>
<dbReference type="PANTHER" id="PTHR22807">
    <property type="entry name" value="NOP2 YEAST -RELATED NOL1/NOP2/FMU SUN DOMAIN-CONTAINING"/>
    <property type="match status" value="1"/>
</dbReference>
<dbReference type="Proteomes" id="UP000286947">
    <property type="component" value="Unassembled WGS sequence"/>
</dbReference>
<dbReference type="Pfam" id="PF22458">
    <property type="entry name" value="RsmF-B_ferredox"/>
    <property type="match status" value="1"/>
</dbReference>
<evidence type="ECO:0000256" key="6">
    <source>
        <dbReference type="PROSITE-ProRule" id="PRU01023"/>
    </source>
</evidence>
<dbReference type="InterPro" id="IPR054728">
    <property type="entry name" value="RsmB-like_ferredoxin"/>
</dbReference>
<protein>
    <submittedName>
        <fullName evidence="8">Ribosomal RNA small subunit methyltransferase B</fullName>
        <ecNumber evidence="8">2.1.1.176</ecNumber>
    </submittedName>
</protein>
<dbReference type="EMBL" id="PQSP01000005">
    <property type="protein sequence ID" value="RUS66253.1"/>
    <property type="molecule type" value="Genomic_DNA"/>
</dbReference>
<evidence type="ECO:0000259" key="7">
    <source>
        <dbReference type="PROSITE" id="PS51686"/>
    </source>
</evidence>
<dbReference type="RefSeq" id="WP_162615313.1">
    <property type="nucleotide sequence ID" value="NZ_PQSP01000005.1"/>
</dbReference>
<dbReference type="Pfam" id="PF01189">
    <property type="entry name" value="Methyltr_RsmB-F"/>
    <property type="match status" value="1"/>
</dbReference>
<comment type="similarity">
    <text evidence="1 6">Belongs to the class I-like SAM-binding methyltransferase superfamily. RsmB/NOP family.</text>
</comment>
<dbReference type="PANTHER" id="PTHR22807:SF61">
    <property type="entry name" value="NOL1_NOP2_SUN FAMILY PROTEIN _ ANTITERMINATION NUSB DOMAIN-CONTAINING PROTEIN"/>
    <property type="match status" value="1"/>
</dbReference>
<dbReference type="EC" id="2.1.1.176" evidence="8"/>
<dbReference type="AlphaFoldDB" id="A0A433SBZ4"/>
<dbReference type="GO" id="GO:0008173">
    <property type="term" value="F:RNA methyltransferase activity"/>
    <property type="evidence" value="ECO:0007669"/>
    <property type="project" value="InterPro"/>
</dbReference>
<dbReference type="NCBIfam" id="NF008149">
    <property type="entry name" value="PRK10901.1"/>
    <property type="match status" value="1"/>
</dbReference>
<dbReference type="InterPro" id="IPR035926">
    <property type="entry name" value="NusB-like_sf"/>
</dbReference>
<dbReference type="InterPro" id="IPR029063">
    <property type="entry name" value="SAM-dependent_MTases_sf"/>
</dbReference>
<keyword evidence="9" id="KW-1185">Reference proteome</keyword>
<dbReference type="SUPFAM" id="SSF53335">
    <property type="entry name" value="S-adenosyl-L-methionine-dependent methyltransferases"/>
    <property type="match status" value="1"/>
</dbReference>
<dbReference type="SUPFAM" id="SSF48013">
    <property type="entry name" value="NusB-like"/>
    <property type="match status" value="1"/>
</dbReference>
<feature type="domain" description="SAM-dependent MTase RsmB/NOP-type" evidence="7">
    <location>
        <begin position="187"/>
        <end position="474"/>
    </location>
</feature>